<gene>
    <name evidence="2" type="ORF">ELAC_1446</name>
</gene>
<organism evidence="2 3">
    <name type="scientific">Estrella lausannensis</name>
    <dbReference type="NCBI Taxonomy" id="483423"/>
    <lineage>
        <taxon>Bacteria</taxon>
        <taxon>Pseudomonadati</taxon>
        <taxon>Chlamydiota</taxon>
        <taxon>Chlamydiia</taxon>
        <taxon>Parachlamydiales</taxon>
        <taxon>Candidatus Criblamydiaceae</taxon>
        <taxon>Estrella</taxon>
    </lineage>
</organism>
<keyword evidence="2" id="KW-0378">Hydrolase</keyword>
<protein>
    <submittedName>
        <fullName evidence="2">Putative endonuclease</fullName>
    </submittedName>
</protein>
<dbReference type="Proteomes" id="UP000220251">
    <property type="component" value="Unassembled WGS sequence"/>
</dbReference>
<dbReference type="InterPro" id="IPR035901">
    <property type="entry name" value="GIY-YIG_endonuc_sf"/>
</dbReference>
<dbReference type="AlphaFoldDB" id="A0A0H5DQH5"/>
<dbReference type="InterPro" id="IPR000305">
    <property type="entry name" value="GIY-YIG_endonuc"/>
</dbReference>
<dbReference type="EMBL" id="CWGJ01000019">
    <property type="protein sequence ID" value="CRX38782.1"/>
    <property type="molecule type" value="Genomic_DNA"/>
</dbReference>
<dbReference type="Gene3D" id="3.40.1440.10">
    <property type="entry name" value="GIY-YIG endonuclease"/>
    <property type="match status" value="1"/>
</dbReference>
<dbReference type="PROSITE" id="PS50164">
    <property type="entry name" value="GIY_YIG"/>
    <property type="match status" value="1"/>
</dbReference>
<feature type="domain" description="GIY-YIG" evidence="1">
    <location>
        <begin position="35"/>
        <end position="123"/>
    </location>
</feature>
<proteinExistence type="predicted"/>
<accession>A0A0H5DQH5</accession>
<sequence length="294" mass="33077">MQPINAVRTYPVQCETMKDGTQRIKVLMSPGVKKMKRAVYMFHSTKSEQRLIGATTTLRERIYKYHTDINSGKKTNSFLDDIRKKPDDFKLSVLEVVSPDVKLGDREKFHIKRLNTFKKGYNSNRGGGGSFGVSRVSKVAANVISNPVFKTPSKRYRFQRAGKGVRVDFGGSPTKHKKRVIYSILEDGKLPALDQENQAASANAAPTKHQIGLTTQPISRRISQHVHIINNPKHLEAHRDIYERIRENPEAFAVAVMHEAQEGEDLAELERTFIKSKPLVFNKNKGGGGIPGNR</sequence>
<reference evidence="3" key="1">
    <citation type="submission" date="2015-06" db="EMBL/GenBank/DDBJ databases">
        <authorList>
            <person name="Bertelli C."/>
        </authorList>
    </citation>
    <scope>NUCLEOTIDE SEQUENCE [LARGE SCALE GENOMIC DNA]</scope>
    <source>
        <strain evidence="3">CRIB-30</strain>
    </source>
</reference>
<keyword evidence="3" id="KW-1185">Reference proteome</keyword>
<evidence type="ECO:0000313" key="3">
    <source>
        <dbReference type="Proteomes" id="UP000220251"/>
    </source>
</evidence>
<evidence type="ECO:0000313" key="2">
    <source>
        <dbReference type="EMBL" id="CRX38782.1"/>
    </source>
</evidence>
<keyword evidence="2" id="KW-0540">Nuclease</keyword>
<dbReference type="GO" id="GO:0004519">
    <property type="term" value="F:endonuclease activity"/>
    <property type="evidence" value="ECO:0007669"/>
    <property type="project" value="UniProtKB-KW"/>
</dbReference>
<evidence type="ECO:0000259" key="1">
    <source>
        <dbReference type="PROSITE" id="PS50164"/>
    </source>
</evidence>
<dbReference type="SUPFAM" id="SSF82771">
    <property type="entry name" value="GIY-YIG endonuclease"/>
    <property type="match status" value="1"/>
</dbReference>
<dbReference type="Pfam" id="PF01541">
    <property type="entry name" value="GIY-YIG"/>
    <property type="match status" value="1"/>
</dbReference>
<dbReference type="RefSeq" id="WP_098038644.1">
    <property type="nucleotide sequence ID" value="NZ_CWGJ01000019.1"/>
</dbReference>
<keyword evidence="2" id="KW-0255">Endonuclease</keyword>
<name>A0A0H5DQH5_9BACT</name>